<evidence type="ECO:0000313" key="3">
    <source>
        <dbReference type="Proteomes" id="UP000190648"/>
    </source>
</evidence>
<feature type="region of interest" description="Disordered" evidence="1">
    <location>
        <begin position="1"/>
        <end position="25"/>
    </location>
</feature>
<dbReference type="Proteomes" id="UP000190648">
    <property type="component" value="Unassembled WGS sequence"/>
</dbReference>
<sequence length="130" mass="14255">MGNSSFLQHRDPPIKESSPKASVRSIAGCTTAEQSWRQSRSHSPKQEFVFMDSQRDGKSSAGLSKEVLACVLQEARTWQQIVCYWAGKSRARSWKAALLGLGAACLREEEGELCAPSPGSLPTLRGRFAE</sequence>
<name>A0A1V4KV37_PATFA</name>
<feature type="compositionally biased region" description="Basic and acidic residues" evidence="1">
    <location>
        <begin position="8"/>
        <end position="18"/>
    </location>
</feature>
<reference evidence="2 3" key="1">
    <citation type="submission" date="2016-02" db="EMBL/GenBank/DDBJ databases">
        <title>Band-tailed pigeon sequencing and assembly.</title>
        <authorList>
            <person name="Soares A.E."/>
            <person name="Novak B.J."/>
            <person name="Rice E.S."/>
            <person name="O'Connell B."/>
            <person name="Chang D."/>
            <person name="Weber S."/>
            <person name="Shapiro B."/>
        </authorList>
    </citation>
    <scope>NUCLEOTIDE SEQUENCE [LARGE SCALE GENOMIC DNA]</scope>
    <source>
        <strain evidence="2">BTP2013</strain>
        <tissue evidence="2">Blood</tissue>
    </source>
</reference>
<accession>A0A1V4KV37</accession>
<evidence type="ECO:0000313" key="2">
    <source>
        <dbReference type="EMBL" id="OPJ88270.1"/>
    </source>
</evidence>
<keyword evidence="3" id="KW-1185">Reference proteome</keyword>
<protein>
    <submittedName>
        <fullName evidence="2">Uncharacterized protein</fullName>
    </submittedName>
</protein>
<evidence type="ECO:0000256" key="1">
    <source>
        <dbReference type="SAM" id="MobiDB-lite"/>
    </source>
</evidence>
<proteinExistence type="predicted"/>
<dbReference type="EMBL" id="LSYS01001584">
    <property type="protein sequence ID" value="OPJ88270.1"/>
    <property type="molecule type" value="Genomic_DNA"/>
</dbReference>
<gene>
    <name evidence="2" type="ORF">AV530_008252</name>
</gene>
<comment type="caution">
    <text evidence="2">The sequence shown here is derived from an EMBL/GenBank/DDBJ whole genome shotgun (WGS) entry which is preliminary data.</text>
</comment>
<organism evidence="2 3">
    <name type="scientific">Patagioenas fasciata monilis</name>
    <dbReference type="NCBI Taxonomy" id="372326"/>
    <lineage>
        <taxon>Eukaryota</taxon>
        <taxon>Metazoa</taxon>
        <taxon>Chordata</taxon>
        <taxon>Craniata</taxon>
        <taxon>Vertebrata</taxon>
        <taxon>Euteleostomi</taxon>
        <taxon>Archelosauria</taxon>
        <taxon>Archosauria</taxon>
        <taxon>Dinosauria</taxon>
        <taxon>Saurischia</taxon>
        <taxon>Theropoda</taxon>
        <taxon>Coelurosauria</taxon>
        <taxon>Aves</taxon>
        <taxon>Neognathae</taxon>
        <taxon>Neoaves</taxon>
        <taxon>Columbimorphae</taxon>
        <taxon>Columbiformes</taxon>
        <taxon>Columbidae</taxon>
        <taxon>Patagioenas</taxon>
    </lineage>
</organism>
<dbReference type="AlphaFoldDB" id="A0A1V4KV37"/>